<keyword evidence="4" id="KW-1185">Reference proteome</keyword>
<feature type="domain" description="C-type lectin" evidence="2">
    <location>
        <begin position="410"/>
        <end position="509"/>
    </location>
</feature>
<dbReference type="PANTHER" id="PTHR45784:SF5">
    <property type="entry name" value="C-TYPE LECTIN DOMAIN FAMILY 20 MEMBER A-RELATED"/>
    <property type="match status" value="1"/>
</dbReference>
<reference evidence="4" key="1">
    <citation type="submission" date="2024-04" db="EMBL/GenBank/DDBJ databases">
        <title>Salinicola lusitanus LLJ914,a marine bacterium isolated from the Okinawa Trough.</title>
        <authorList>
            <person name="Li J."/>
        </authorList>
    </citation>
    <scope>NUCLEOTIDE SEQUENCE [LARGE SCALE GENOMIC DNA]</scope>
</reference>
<feature type="domain" description="C-type lectin" evidence="2">
    <location>
        <begin position="301"/>
        <end position="411"/>
    </location>
</feature>
<evidence type="ECO:0000313" key="3">
    <source>
        <dbReference type="EMBL" id="KAK7916409.1"/>
    </source>
</evidence>
<feature type="compositionally biased region" description="Basic and acidic residues" evidence="1">
    <location>
        <begin position="58"/>
        <end position="72"/>
    </location>
</feature>
<evidence type="ECO:0000259" key="2">
    <source>
        <dbReference type="PROSITE" id="PS50041"/>
    </source>
</evidence>
<dbReference type="InterPro" id="IPR001304">
    <property type="entry name" value="C-type_lectin-like"/>
</dbReference>
<feature type="region of interest" description="Disordered" evidence="1">
    <location>
        <begin position="127"/>
        <end position="162"/>
    </location>
</feature>
<organism evidence="3 4">
    <name type="scientific">Mugilogobius chulae</name>
    <name type="common">yellowstripe goby</name>
    <dbReference type="NCBI Taxonomy" id="88201"/>
    <lineage>
        <taxon>Eukaryota</taxon>
        <taxon>Metazoa</taxon>
        <taxon>Chordata</taxon>
        <taxon>Craniata</taxon>
        <taxon>Vertebrata</taxon>
        <taxon>Euteleostomi</taxon>
        <taxon>Actinopterygii</taxon>
        <taxon>Neopterygii</taxon>
        <taxon>Teleostei</taxon>
        <taxon>Neoteleostei</taxon>
        <taxon>Acanthomorphata</taxon>
        <taxon>Gobiaria</taxon>
        <taxon>Gobiiformes</taxon>
        <taxon>Gobioidei</taxon>
        <taxon>Gobiidae</taxon>
        <taxon>Gobionellinae</taxon>
        <taxon>Mugilogobius</taxon>
    </lineage>
</organism>
<dbReference type="PANTHER" id="PTHR45784">
    <property type="entry name" value="C-TYPE LECTIN DOMAIN FAMILY 20 MEMBER A-RELATED"/>
    <property type="match status" value="1"/>
</dbReference>
<dbReference type="SUPFAM" id="SSF56436">
    <property type="entry name" value="C-type lectin-like"/>
    <property type="match status" value="3"/>
</dbReference>
<dbReference type="CDD" id="cd00037">
    <property type="entry name" value="CLECT"/>
    <property type="match status" value="1"/>
</dbReference>
<comment type="caution">
    <text evidence="3">The sequence shown here is derived from an EMBL/GenBank/DDBJ whole genome shotgun (WGS) entry which is preliminary data.</text>
</comment>
<evidence type="ECO:0000256" key="1">
    <source>
        <dbReference type="SAM" id="MobiDB-lite"/>
    </source>
</evidence>
<name>A0AAW0PF00_9GOBI</name>
<feature type="compositionally biased region" description="Basic and acidic residues" evidence="1">
    <location>
        <begin position="144"/>
        <end position="162"/>
    </location>
</feature>
<feature type="region of interest" description="Disordered" evidence="1">
    <location>
        <begin position="32"/>
        <end position="72"/>
    </location>
</feature>
<protein>
    <recommendedName>
        <fullName evidence="2">C-type lectin domain-containing protein</fullName>
    </recommendedName>
</protein>
<proteinExistence type="predicted"/>
<dbReference type="PROSITE" id="PS50041">
    <property type="entry name" value="C_TYPE_LECTIN_2"/>
    <property type="match status" value="3"/>
</dbReference>
<sequence length="516" mass="59654">MYLQEELTSVNDKARIKNFDYQQLLEKYKAEKKMNKSNVSQGGRLPDARGLSHTVNAKVRDKSTQTDKGEQEEYKQMIASLQEQLNNAEAVIKAAEYERLMEMYTEDQLKAYRENQLLKSKLCNVRKTSTDEEEDKKPVVPSQELKKADEEVSHKSVSEHELRQKISNMEDSVSKLQQEQDGQSSVIWQNIEYHYYPSSWLDAQKYCREAQGRDLLTVLTQSEINNKDMKSYYAWIGLKRYPLGWYWYDNGNYKSADSQDFKDNTTPQNEQNCAVIDYNADRAVGDPCDRRHFFFCDYWQDGQRQFEFFHNSKSQYEAAKFCRTSNRYLACFKHWDNRPSVHERDFPVWTGLYHDGESWRWSDGDDSDFWKTSPGFESDSSPGSGLCGAVWSQSKNMSVHDCSEAFPFLCNSHNLVLVKENLTWEEALEECKVISSSQSHQLLSVELSDLYLANSKALDAQMDKVWLGLRFLGGTWFWSNGQTVSLPGLPSCPDSKLGCGALLLDKTYNVSMPQPL</sequence>
<dbReference type="AlphaFoldDB" id="A0AAW0PF00"/>
<dbReference type="EMBL" id="JBBPFD010000008">
    <property type="protein sequence ID" value="KAK7916409.1"/>
    <property type="molecule type" value="Genomic_DNA"/>
</dbReference>
<dbReference type="Gene3D" id="3.10.100.10">
    <property type="entry name" value="Mannose-Binding Protein A, subunit A"/>
    <property type="match status" value="3"/>
</dbReference>
<dbReference type="Proteomes" id="UP001460270">
    <property type="component" value="Unassembled WGS sequence"/>
</dbReference>
<accession>A0AAW0PF00</accession>
<dbReference type="Pfam" id="PF00059">
    <property type="entry name" value="Lectin_C"/>
    <property type="match status" value="2"/>
</dbReference>
<dbReference type="InterPro" id="IPR016186">
    <property type="entry name" value="C-type_lectin-like/link_sf"/>
</dbReference>
<gene>
    <name evidence="3" type="ORF">WMY93_012170</name>
</gene>
<dbReference type="InterPro" id="IPR016187">
    <property type="entry name" value="CTDL_fold"/>
</dbReference>
<evidence type="ECO:0000313" key="4">
    <source>
        <dbReference type="Proteomes" id="UP001460270"/>
    </source>
</evidence>
<dbReference type="SMART" id="SM00034">
    <property type="entry name" value="CLECT"/>
    <property type="match status" value="2"/>
</dbReference>
<feature type="domain" description="C-type lectin" evidence="2">
    <location>
        <begin position="188"/>
        <end position="297"/>
    </location>
</feature>